<dbReference type="PANTHER" id="PTHR24176:SF14">
    <property type="entry name" value="ANKYRIN REPEAT DOMAIN-CONTAINING PROTEIN 31"/>
    <property type="match status" value="1"/>
</dbReference>
<organism evidence="3 4">
    <name type="scientific">Coilia grayii</name>
    <name type="common">Gray's grenadier anchovy</name>
    <dbReference type="NCBI Taxonomy" id="363190"/>
    <lineage>
        <taxon>Eukaryota</taxon>
        <taxon>Metazoa</taxon>
        <taxon>Chordata</taxon>
        <taxon>Craniata</taxon>
        <taxon>Vertebrata</taxon>
        <taxon>Euteleostomi</taxon>
        <taxon>Actinopterygii</taxon>
        <taxon>Neopterygii</taxon>
        <taxon>Teleostei</taxon>
        <taxon>Clupei</taxon>
        <taxon>Clupeiformes</taxon>
        <taxon>Clupeoidei</taxon>
        <taxon>Engraulidae</taxon>
        <taxon>Coilinae</taxon>
        <taxon>Coilia</taxon>
    </lineage>
</organism>
<name>A0ABD1IXK3_9TELE</name>
<evidence type="ECO:0000256" key="1">
    <source>
        <dbReference type="PROSITE-ProRule" id="PRU00023"/>
    </source>
</evidence>
<proteinExistence type="predicted"/>
<dbReference type="SMART" id="SM00248">
    <property type="entry name" value="ANK"/>
    <property type="match status" value="6"/>
</dbReference>
<feature type="compositionally biased region" description="Polar residues" evidence="2">
    <location>
        <begin position="1761"/>
        <end position="1776"/>
    </location>
</feature>
<feature type="region of interest" description="Disordered" evidence="2">
    <location>
        <begin position="1533"/>
        <end position="1582"/>
    </location>
</feature>
<feature type="region of interest" description="Disordered" evidence="2">
    <location>
        <begin position="1605"/>
        <end position="1666"/>
    </location>
</feature>
<feature type="repeat" description="ANK" evidence="1">
    <location>
        <begin position="1067"/>
        <end position="1099"/>
    </location>
</feature>
<dbReference type="Pfam" id="PF12796">
    <property type="entry name" value="Ank_2"/>
    <property type="match status" value="2"/>
</dbReference>
<feature type="compositionally biased region" description="Basic and acidic residues" evidence="2">
    <location>
        <begin position="176"/>
        <end position="191"/>
    </location>
</feature>
<keyword evidence="4" id="KW-1185">Reference proteome</keyword>
<feature type="region of interest" description="Disordered" evidence="2">
    <location>
        <begin position="1256"/>
        <end position="1284"/>
    </location>
</feature>
<feature type="region of interest" description="Disordered" evidence="2">
    <location>
        <begin position="1010"/>
        <end position="1036"/>
    </location>
</feature>
<dbReference type="PROSITE" id="PS50297">
    <property type="entry name" value="ANK_REP_REGION"/>
    <property type="match status" value="5"/>
</dbReference>
<feature type="repeat" description="ANK" evidence="1">
    <location>
        <begin position="233"/>
        <end position="265"/>
    </location>
</feature>
<feature type="region of interest" description="Disordered" evidence="2">
    <location>
        <begin position="940"/>
        <end position="972"/>
    </location>
</feature>
<dbReference type="InterPro" id="IPR042334">
    <property type="entry name" value="ANKRD31"/>
</dbReference>
<dbReference type="SUPFAM" id="SSF48403">
    <property type="entry name" value="Ankyrin repeat"/>
    <property type="match status" value="2"/>
</dbReference>
<evidence type="ECO:0008006" key="5">
    <source>
        <dbReference type="Google" id="ProtNLM"/>
    </source>
</evidence>
<dbReference type="Gene3D" id="1.25.40.20">
    <property type="entry name" value="Ankyrin repeat-containing domain"/>
    <property type="match status" value="2"/>
</dbReference>
<protein>
    <recommendedName>
        <fullName evidence="5">Ankyrin repeat domain-containing protein 31</fullName>
    </recommendedName>
</protein>
<feature type="region of interest" description="Disordered" evidence="2">
    <location>
        <begin position="30"/>
        <end position="115"/>
    </location>
</feature>
<accession>A0ABD1IXK3</accession>
<feature type="region of interest" description="Disordered" evidence="2">
    <location>
        <begin position="414"/>
        <end position="486"/>
    </location>
</feature>
<evidence type="ECO:0000256" key="2">
    <source>
        <dbReference type="SAM" id="MobiDB-lite"/>
    </source>
</evidence>
<dbReference type="InterPro" id="IPR002110">
    <property type="entry name" value="Ankyrin_rpt"/>
</dbReference>
<feature type="compositionally biased region" description="Low complexity" evidence="2">
    <location>
        <begin position="443"/>
        <end position="457"/>
    </location>
</feature>
<sequence length="1830" mass="198208">MLDCPLLWNLWTECFGADGESEALKCPLKQPMMNGESSERTEAADSEAASTQASADTRQPSVSPTVCAGPSPPASSSNQSHPPSRRSLRLRAAAGSAVNHSVASDPNVLPDKENSQNRLWADRISSVAEACQPPDHYLCPTTAQHHSRGRGRGLTMTHKSNKELRSLTQREKLANTQLAKKEGTNDTHREVPAPATHHTASKRAPNSQSECEIRQTSKKQKIFRRQIDKRNHFGETKLHIAVKRGKEEEVLSLIQQGASINTCDYAGWTPLHECVNTKQASIMKHLMRGGAVVNCAAYNGVTPLHEAVVLGEYEMTDLLLKHGADPLLKDAMGRTPIDLVTKVSIAELFPFCFVLFVLVLCSSQKSAGCCPAGTSYVERNESATFQGRAEISSRHCQTDQTVCSVCGVSAGTKEEEISDGRKQSSPLNLPPGDNIRSDKRKSASIIESSADSSLTSEKAVPLLTDEKGGRSTDCVDESVKPHNDSQESLAVVEVAPGVGSELLTSVGEMCPHNPIGEGQSSDICTSEFCTSVSVAFPHSPINKGQMEVAKVMTFDILPETEGTSSEAGVGKCCTIDQITQQETNDEVCSSVSTYCTTLECFSGVAKLTETADIKNNLENSNSGFCLSGTVVTDVCLLDDTQECSVSLLACHTDMTKESVLDVRGACEPVAKHAETVGPIESSVAMEESSESCDSYSPSLLAGGSGNGEQGEQTQPALWSSEKCWNVGSEASGEPSEIAPSVQISHTTLPHLDEARTGQASQNSHTSGPGPETQRSASVASNALRNLCVSPSRLVRSCVKHDEQISQIDDRVAKQAFAGTEKSNADKRLCLQPSGGEAPTALPNSSSSVHFYEITMNSDNTEITTENLPVGSVCMVQSENQHSGHQPTDRRVMDNLGSATFAESSCDHVPGHAQTETTAHELDCSSDSDCTMISECESMQTTTSLPDKSENESANPEPCPEAYSQSEMGHENQLAPCDREVLDTLHENIPTEANPSSVAFFASQGLYKHKAKAPKQKKRRSVWGKSQSSWKPWQPGKTFETLTDSSVDEVTMESAKVNLRTIHKRNGKGETQLHRASKKGDLALVKALIEAGINVNLADYAGWTALHEACAGGFSAVVEELLRAGADINCRGLEGLTPLHDAMLSGRYKIIELLLQNGANPDDRNAQGNSAWDLAWHEDVKKLLSTYKTTVVRAVQPRQPAEGDCYDYAVSRKEQHRKRFHTQNTSTAHICPIQRLRIKHIETKITQQEKLLLLLPSSSKGPESRPVTDPEGCKDPKGWEPSTMNTMGSEVVLDKTAHMDSDIMTVLQEVERKQRDMLSWELHNSQDKDKFLEEWTQIQTRLNEVLTKQQAAKDYLTNKYRLAPDSFQQGKLRDSLTSLASRQKCLLGLLQKQSKLKHRVHTQGSQPVPGTKHQKIPIASSKKTNPISLATGCPENCSVQFNRRPVTKELKIDKGVTSPFTELQKQHKDGPACQTTKIVAGTDLSSSSKDNVAAPVFSLSLPTALPQGQSGIILVNHGGQSFAFIDLSKLRASEEPDKQHVPSLKPSPSLSYADGSQTSLADLEPPENPLALAQGSTSASHHVTAVPRAKGGAAALSQGRLVTSKVKKRCLKSSPAPKDAGGVKGRSLTIVNPSHDSADTSISIQQDRASETQGGDGSQSDGNRPEENNKLAGLIRQEVLRAAENILEFKLKGFIHLASLLHDGSIRDRMGRSFLTPEQWVESILGNNIPVSSAYAWEKITCRSRSLSAYLRDADHTGTAKPATQSASGSQLSTQSNEIKKSTRKGFMELKSIQLVGNDEFAPTHIVDQHWECITKSEDWTGGFEVASSLS</sequence>
<dbReference type="PROSITE" id="PS50088">
    <property type="entry name" value="ANK_REPEAT"/>
    <property type="match status" value="6"/>
</dbReference>
<feature type="repeat" description="ANK" evidence="1">
    <location>
        <begin position="266"/>
        <end position="298"/>
    </location>
</feature>
<evidence type="ECO:0000313" key="3">
    <source>
        <dbReference type="EMBL" id="KAL2079687.1"/>
    </source>
</evidence>
<feature type="repeat" description="ANK" evidence="1">
    <location>
        <begin position="299"/>
        <end position="331"/>
    </location>
</feature>
<feature type="compositionally biased region" description="Low complexity" evidence="2">
    <location>
        <begin position="680"/>
        <end position="698"/>
    </location>
</feature>
<reference evidence="3 4" key="1">
    <citation type="submission" date="2024-09" db="EMBL/GenBank/DDBJ databases">
        <title>A chromosome-level genome assembly of Gray's grenadier anchovy, Coilia grayii.</title>
        <authorList>
            <person name="Fu Z."/>
        </authorList>
    </citation>
    <scope>NUCLEOTIDE SEQUENCE [LARGE SCALE GENOMIC DNA]</scope>
    <source>
        <strain evidence="3">G4</strain>
        <tissue evidence="3">Muscle</tissue>
    </source>
</reference>
<feature type="compositionally biased region" description="Polar residues" evidence="2">
    <location>
        <begin position="1545"/>
        <end position="1559"/>
    </location>
</feature>
<feature type="repeat" description="ANK" evidence="1">
    <location>
        <begin position="1133"/>
        <end position="1165"/>
    </location>
</feature>
<dbReference type="Proteomes" id="UP001591681">
    <property type="component" value="Unassembled WGS sequence"/>
</dbReference>
<evidence type="ECO:0000313" key="4">
    <source>
        <dbReference type="Proteomes" id="UP001591681"/>
    </source>
</evidence>
<dbReference type="InterPro" id="IPR036770">
    <property type="entry name" value="Ankyrin_rpt-contain_sf"/>
</dbReference>
<feature type="compositionally biased region" description="Polar residues" evidence="2">
    <location>
        <begin position="48"/>
        <end position="64"/>
    </location>
</feature>
<feature type="region of interest" description="Disordered" evidence="2">
    <location>
        <begin position="754"/>
        <end position="777"/>
    </location>
</feature>
<feature type="compositionally biased region" description="Basic residues" evidence="2">
    <location>
        <begin position="1010"/>
        <end position="1021"/>
    </location>
</feature>
<feature type="compositionally biased region" description="Polar residues" evidence="2">
    <location>
        <begin position="757"/>
        <end position="777"/>
    </location>
</feature>
<feature type="region of interest" description="Disordered" evidence="2">
    <location>
        <begin position="678"/>
        <end position="717"/>
    </location>
</feature>
<dbReference type="EMBL" id="JBHFQA010000022">
    <property type="protein sequence ID" value="KAL2079687.1"/>
    <property type="molecule type" value="Genomic_DNA"/>
</dbReference>
<keyword evidence="1" id="KW-0040">ANK repeat</keyword>
<feature type="repeat" description="ANK" evidence="1">
    <location>
        <begin position="1100"/>
        <end position="1132"/>
    </location>
</feature>
<feature type="compositionally biased region" description="Polar residues" evidence="2">
    <location>
        <begin position="1628"/>
        <end position="1661"/>
    </location>
</feature>
<feature type="compositionally biased region" description="Basic and acidic residues" evidence="2">
    <location>
        <begin position="1261"/>
        <end position="1277"/>
    </location>
</feature>
<feature type="region of interest" description="Disordered" evidence="2">
    <location>
        <begin position="1757"/>
        <end position="1777"/>
    </location>
</feature>
<dbReference type="PANTHER" id="PTHR24176">
    <property type="entry name" value="ANKYRIN REPEAT DOMAIN-CONTAINING PROTEIN 31-RELATED"/>
    <property type="match status" value="1"/>
</dbReference>
<gene>
    <name evidence="3" type="ORF">ACEWY4_025431</name>
</gene>
<feature type="region of interest" description="Disordered" evidence="2">
    <location>
        <begin position="176"/>
        <end position="216"/>
    </location>
</feature>
<comment type="caution">
    <text evidence="3">The sequence shown here is derived from an EMBL/GenBank/DDBJ whole genome shotgun (WGS) entry which is preliminary data.</text>
</comment>